<sequence length="226" mass="24230">MSGSSIPAAAGEERPLLDVHAFATPNSVKVPIALEELGLPYTLHGVNVRQGAQKTPEFLALNPNGKVPVLVDRTVEDGPFVLTESAAILVYLAEKTGRLLPGGGVARARVFEQLFFHASGLSPAFGQSGFFQRFAAEPQPIAIERFSGEAKRTLGVLDGVLANRPFVAGEAFTIADIAHFGWLWRRAFAGVSFDDTPNVARWYEAIAARPAVRRGIARVEALVPQG</sequence>
<dbReference type="Pfam" id="PF00043">
    <property type="entry name" value="GST_C"/>
    <property type="match status" value="1"/>
</dbReference>
<dbReference type="SFLD" id="SFLDG01150">
    <property type="entry name" value="Main.1:_Beta-like"/>
    <property type="match status" value="1"/>
</dbReference>
<dbReference type="SUPFAM" id="SSF47616">
    <property type="entry name" value="GST C-terminal domain-like"/>
    <property type="match status" value="1"/>
</dbReference>
<dbReference type="InterPro" id="IPR036249">
    <property type="entry name" value="Thioredoxin-like_sf"/>
</dbReference>
<dbReference type="InterPro" id="IPR040079">
    <property type="entry name" value="Glutathione_S-Trfase"/>
</dbReference>
<dbReference type="CDD" id="cd03178">
    <property type="entry name" value="GST_C_Ure2p_like"/>
    <property type="match status" value="1"/>
</dbReference>
<evidence type="ECO:0000313" key="3">
    <source>
        <dbReference type="EMBL" id="GBQ21305.1"/>
    </source>
</evidence>
<organism evidence="3 4">
    <name type="scientific">Gluconacetobacter sacchari DSM 12717</name>
    <dbReference type="NCBI Taxonomy" id="1307940"/>
    <lineage>
        <taxon>Bacteria</taxon>
        <taxon>Pseudomonadati</taxon>
        <taxon>Pseudomonadota</taxon>
        <taxon>Alphaproteobacteria</taxon>
        <taxon>Acetobacterales</taxon>
        <taxon>Acetobacteraceae</taxon>
        <taxon>Gluconacetobacter</taxon>
    </lineage>
</organism>
<dbReference type="PANTHER" id="PTHR44051">
    <property type="entry name" value="GLUTATHIONE S-TRANSFERASE-RELATED"/>
    <property type="match status" value="1"/>
</dbReference>
<dbReference type="SFLD" id="SFLDS00019">
    <property type="entry name" value="Glutathione_Transferase_(cytos"/>
    <property type="match status" value="1"/>
</dbReference>
<dbReference type="InterPro" id="IPR010987">
    <property type="entry name" value="Glutathione-S-Trfase_C-like"/>
</dbReference>
<dbReference type="PROSITE" id="PS50404">
    <property type="entry name" value="GST_NTER"/>
    <property type="match status" value="1"/>
</dbReference>
<accession>A0ABQ0P3W2</accession>
<dbReference type="SFLD" id="SFLDG01151">
    <property type="entry name" value="Main.2:_Nu-like"/>
    <property type="match status" value="1"/>
</dbReference>
<keyword evidence="4" id="KW-1185">Reference proteome</keyword>
<dbReference type="Proteomes" id="UP001060895">
    <property type="component" value="Unassembled WGS sequence"/>
</dbReference>
<dbReference type="EMBL" id="BAQP01000032">
    <property type="protein sequence ID" value="GBQ21305.1"/>
    <property type="molecule type" value="Genomic_DNA"/>
</dbReference>
<evidence type="ECO:0000313" key="4">
    <source>
        <dbReference type="Proteomes" id="UP001060895"/>
    </source>
</evidence>
<protein>
    <submittedName>
        <fullName evidence="3">Glutathione S-transferase</fullName>
    </submittedName>
</protein>
<name>A0ABQ0P3W2_9PROT</name>
<reference evidence="3" key="1">
    <citation type="submission" date="2013-04" db="EMBL/GenBank/DDBJ databases">
        <title>The genome sequencing project of 58 acetic acid bacteria.</title>
        <authorList>
            <person name="Okamoto-Kainuma A."/>
            <person name="Ishikawa M."/>
            <person name="Umino S."/>
            <person name="Koizumi Y."/>
            <person name="Shiwa Y."/>
            <person name="Yoshikawa H."/>
            <person name="Matsutani M."/>
            <person name="Matsushita K."/>
        </authorList>
    </citation>
    <scope>NUCLEOTIDE SEQUENCE</scope>
    <source>
        <strain evidence="3">DSM 12717</strain>
    </source>
</reference>
<dbReference type="CDD" id="cd03048">
    <property type="entry name" value="GST_N_Ure2p_like"/>
    <property type="match status" value="1"/>
</dbReference>
<dbReference type="Pfam" id="PF13409">
    <property type="entry name" value="GST_N_2"/>
    <property type="match status" value="1"/>
</dbReference>
<dbReference type="InterPro" id="IPR004046">
    <property type="entry name" value="GST_C"/>
</dbReference>
<gene>
    <name evidence="3" type="ORF">AA12717_0841</name>
</gene>
<dbReference type="PANTHER" id="PTHR44051:SF8">
    <property type="entry name" value="GLUTATHIONE S-TRANSFERASE GSTA"/>
    <property type="match status" value="1"/>
</dbReference>
<dbReference type="SUPFAM" id="SSF52833">
    <property type="entry name" value="Thioredoxin-like"/>
    <property type="match status" value="1"/>
</dbReference>
<evidence type="ECO:0000259" key="2">
    <source>
        <dbReference type="PROSITE" id="PS50405"/>
    </source>
</evidence>
<dbReference type="Gene3D" id="1.20.1050.10">
    <property type="match status" value="1"/>
</dbReference>
<feature type="domain" description="GST C-terminal" evidence="2">
    <location>
        <begin position="103"/>
        <end position="225"/>
    </location>
</feature>
<dbReference type="SFLD" id="SFLDG00358">
    <property type="entry name" value="Main_(cytGST)"/>
    <property type="match status" value="1"/>
</dbReference>
<feature type="domain" description="GST N-terminal" evidence="1">
    <location>
        <begin position="14"/>
        <end position="100"/>
    </location>
</feature>
<proteinExistence type="predicted"/>
<dbReference type="Gene3D" id="3.40.30.10">
    <property type="entry name" value="Glutaredoxin"/>
    <property type="match status" value="1"/>
</dbReference>
<dbReference type="RefSeq" id="WP_246386651.1">
    <property type="nucleotide sequence ID" value="NZ_BAQP01000032.1"/>
</dbReference>
<evidence type="ECO:0000259" key="1">
    <source>
        <dbReference type="PROSITE" id="PS50404"/>
    </source>
</evidence>
<comment type="caution">
    <text evidence="3">The sequence shown here is derived from an EMBL/GenBank/DDBJ whole genome shotgun (WGS) entry which is preliminary data.</text>
</comment>
<dbReference type="PROSITE" id="PS50405">
    <property type="entry name" value="GST_CTER"/>
    <property type="match status" value="1"/>
</dbReference>
<dbReference type="InterPro" id="IPR036282">
    <property type="entry name" value="Glutathione-S-Trfase_C_sf"/>
</dbReference>
<dbReference type="InterPro" id="IPR004045">
    <property type="entry name" value="Glutathione_S-Trfase_N"/>
</dbReference>